<dbReference type="SMART" id="SM00347">
    <property type="entry name" value="HTH_MARR"/>
    <property type="match status" value="1"/>
</dbReference>
<keyword evidence="3" id="KW-0804">Transcription</keyword>
<dbReference type="InterPro" id="IPR052067">
    <property type="entry name" value="Metal_resp_HTH_trans_reg"/>
</dbReference>
<evidence type="ECO:0000259" key="4">
    <source>
        <dbReference type="PROSITE" id="PS50995"/>
    </source>
</evidence>
<accession>A0A100VR17</accession>
<evidence type="ECO:0000256" key="3">
    <source>
        <dbReference type="ARBA" id="ARBA00023163"/>
    </source>
</evidence>
<proteinExistence type="predicted"/>
<gene>
    <name evidence="5" type="ORF">PAHA3_4372</name>
</gene>
<dbReference type="AlphaFoldDB" id="A0A100VR17"/>
<dbReference type="GO" id="GO:0003677">
    <property type="term" value="F:DNA binding"/>
    <property type="evidence" value="ECO:0007669"/>
    <property type="project" value="UniProtKB-KW"/>
</dbReference>
<dbReference type="PANTHER" id="PTHR35790:SF4">
    <property type="entry name" value="HTH-TYPE TRANSCRIPTIONAL REGULATOR PCHR"/>
    <property type="match status" value="1"/>
</dbReference>
<evidence type="ECO:0000313" key="6">
    <source>
        <dbReference type="Proteomes" id="UP000069697"/>
    </source>
</evidence>
<reference evidence="6" key="2">
    <citation type="submission" date="2016-01" db="EMBL/GenBank/DDBJ databases">
        <title>Draft Genome Sequence of Paenibacillus amylolyticus Heshi-A3 that Was Isolated from Fermented Rice Bran with Aging Salted Mackerel, Which Was Named Heshiko as Traditional Fermented Seafood in Japan.</title>
        <authorList>
            <person name="Akuzawa S."/>
            <person name="Nakagawa J."/>
            <person name="Kanekatsu T."/>
            <person name="Kubota E."/>
            <person name="Ohtake R."/>
            <person name="Suzuki T."/>
            <person name="Kanesaki Y."/>
        </authorList>
    </citation>
    <scope>NUCLEOTIDE SEQUENCE [LARGE SCALE GENOMIC DNA]</scope>
    <source>
        <strain evidence="6">Heshi-A3</strain>
    </source>
</reference>
<feature type="domain" description="HTH marR-type" evidence="4">
    <location>
        <begin position="22"/>
        <end position="159"/>
    </location>
</feature>
<dbReference type="PANTHER" id="PTHR35790">
    <property type="entry name" value="HTH-TYPE TRANSCRIPTIONAL REGULATOR PCHR"/>
    <property type="match status" value="1"/>
</dbReference>
<dbReference type="InterPro" id="IPR000835">
    <property type="entry name" value="HTH_MarR-typ"/>
</dbReference>
<dbReference type="InterPro" id="IPR036388">
    <property type="entry name" value="WH-like_DNA-bd_sf"/>
</dbReference>
<keyword evidence="2" id="KW-0238">DNA-binding</keyword>
<dbReference type="Proteomes" id="UP000069697">
    <property type="component" value="Unassembled WGS sequence"/>
</dbReference>
<sequence>MFLLSFNACYNSRGVYIAMNKQEQVTDHFRELFNKLVWINKSKMEASLRGYKSSEVHCIEYIGKNIDPNVTKLAESLYMTKGAISKLTKKLIEKKLIEVYQKPENKKEVYFRLTEKGTVVFGIHEELHQEFQKRDQAVFEQVTEAQLDGMLRFMEKYSKHLDVEIKKQGLDI</sequence>
<organism evidence="5 6">
    <name type="scientific">Paenibacillus amylolyticus</name>
    <dbReference type="NCBI Taxonomy" id="1451"/>
    <lineage>
        <taxon>Bacteria</taxon>
        <taxon>Bacillati</taxon>
        <taxon>Bacillota</taxon>
        <taxon>Bacilli</taxon>
        <taxon>Bacillales</taxon>
        <taxon>Paenibacillaceae</taxon>
        <taxon>Paenibacillus</taxon>
    </lineage>
</organism>
<dbReference type="SUPFAM" id="SSF46785">
    <property type="entry name" value="Winged helix' DNA-binding domain"/>
    <property type="match status" value="1"/>
</dbReference>
<evidence type="ECO:0000313" key="5">
    <source>
        <dbReference type="EMBL" id="GAS84269.1"/>
    </source>
</evidence>
<dbReference type="InterPro" id="IPR036390">
    <property type="entry name" value="WH_DNA-bd_sf"/>
</dbReference>
<dbReference type="Gene3D" id="1.10.10.10">
    <property type="entry name" value="Winged helix-like DNA-binding domain superfamily/Winged helix DNA-binding domain"/>
    <property type="match status" value="1"/>
</dbReference>
<name>A0A100VR17_PAEAM</name>
<dbReference type="Pfam" id="PF01047">
    <property type="entry name" value="MarR"/>
    <property type="match status" value="1"/>
</dbReference>
<protein>
    <submittedName>
        <fullName evidence="5">Transcriptional regulator</fullName>
    </submittedName>
</protein>
<dbReference type="EMBL" id="BCNV01000005">
    <property type="protein sequence ID" value="GAS84269.1"/>
    <property type="molecule type" value="Genomic_DNA"/>
</dbReference>
<dbReference type="PROSITE" id="PS50995">
    <property type="entry name" value="HTH_MARR_2"/>
    <property type="match status" value="1"/>
</dbReference>
<keyword evidence="1" id="KW-0805">Transcription regulation</keyword>
<comment type="caution">
    <text evidence="5">The sequence shown here is derived from an EMBL/GenBank/DDBJ whole genome shotgun (WGS) entry which is preliminary data.</text>
</comment>
<evidence type="ECO:0000256" key="1">
    <source>
        <dbReference type="ARBA" id="ARBA00023015"/>
    </source>
</evidence>
<reference evidence="5 6" key="1">
    <citation type="journal article" date="2016" name="Genome Announc.">
        <title>Draft Genome Sequence of Paenibacillus amylolyticus Heshi-A3, Isolated from Fermented Rice Bran in a Japanese Fermented Seafood Dish.</title>
        <authorList>
            <person name="Akuzawa S."/>
            <person name="Nagaoka J."/>
            <person name="Kanekatsu M."/>
            <person name="Kubota E."/>
            <person name="Ohtake R."/>
            <person name="Suzuki T."/>
            <person name="Kanesaki Y."/>
        </authorList>
    </citation>
    <scope>NUCLEOTIDE SEQUENCE [LARGE SCALE GENOMIC DNA]</scope>
    <source>
        <strain evidence="5 6">Heshi-A3</strain>
    </source>
</reference>
<evidence type="ECO:0000256" key="2">
    <source>
        <dbReference type="ARBA" id="ARBA00023125"/>
    </source>
</evidence>
<dbReference type="GO" id="GO:0003700">
    <property type="term" value="F:DNA-binding transcription factor activity"/>
    <property type="evidence" value="ECO:0007669"/>
    <property type="project" value="InterPro"/>
</dbReference>